<feature type="transmembrane region" description="Helical" evidence="4">
    <location>
        <begin position="329"/>
        <end position="350"/>
    </location>
</feature>
<evidence type="ECO:0000313" key="6">
    <source>
        <dbReference type="EMBL" id="SNT71971.1"/>
    </source>
</evidence>
<dbReference type="Proteomes" id="UP000198346">
    <property type="component" value="Unassembled WGS sequence"/>
</dbReference>
<protein>
    <submittedName>
        <fullName evidence="6">Cyanate permease</fullName>
    </submittedName>
</protein>
<feature type="transmembrane region" description="Helical" evidence="4">
    <location>
        <begin position="208"/>
        <end position="234"/>
    </location>
</feature>
<feature type="transmembrane region" description="Helical" evidence="4">
    <location>
        <begin position="272"/>
        <end position="292"/>
    </location>
</feature>
<feature type="domain" description="Major facilitator superfamily (MFS) profile" evidence="5">
    <location>
        <begin position="207"/>
        <end position="387"/>
    </location>
</feature>
<evidence type="ECO:0000256" key="4">
    <source>
        <dbReference type="SAM" id="Phobius"/>
    </source>
</evidence>
<dbReference type="AlphaFoldDB" id="A0A239PNU1"/>
<feature type="transmembrane region" description="Helical" evidence="4">
    <location>
        <begin position="298"/>
        <end position="322"/>
    </location>
</feature>
<keyword evidence="7" id="KW-1185">Reference proteome</keyword>
<keyword evidence="1 4" id="KW-0812">Transmembrane</keyword>
<feature type="transmembrane region" description="Helical" evidence="4">
    <location>
        <begin position="362"/>
        <end position="379"/>
    </location>
</feature>
<dbReference type="PANTHER" id="PTHR23521:SF2">
    <property type="entry name" value="TRANSPORTER MFS SUPERFAMILY"/>
    <property type="match status" value="1"/>
</dbReference>
<reference evidence="6 7" key="1">
    <citation type="submission" date="2017-07" db="EMBL/GenBank/DDBJ databases">
        <authorList>
            <person name="Sun Z.S."/>
            <person name="Albrecht U."/>
            <person name="Echele G."/>
            <person name="Lee C.C."/>
        </authorList>
    </citation>
    <scope>NUCLEOTIDE SEQUENCE [LARGE SCALE GENOMIC DNA]</scope>
    <source>
        <strain evidence="6 7">CGMCC 1.12710</strain>
    </source>
</reference>
<dbReference type="GO" id="GO:0022857">
    <property type="term" value="F:transmembrane transporter activity"/>
    <property type="evidence" value="ECO:0007669"/>
    <property type="project" value="InterPro"/>
</dbReference>
<feature type="transmembrane region" description="Helical" evidence="4">
    <location>
        <begin position="50"/>
        <end position="69"/>
    </location>
</feature>
<dbReference type="GO" id="GO:0005886">
    <property type="term" value="C:plasma membrane"/>
    <property type="evidence" value="ECO:0007669"/>
    <property type="project" value="TreeGrafter"/>
</dbReference>
<dbReference type="RefSeq" id="WP_159462417.1">
    <property type="nucleotide sequence ID" value="NZ_FZQA01000002.1"/>
</dbReference>
<organism evidence="6 7">
    <name type="scientific">Amphiplicatus metriothermophilus</name>
    <dbReference type="NCBI Taxonomy" id="1519374"/>
    <lineage>
        <taxon>Bacteria</taxon>
        <taxon>Pseudomonadati</taxon>
        <taxon>Pseudomonadota</taxon>
        <taxon>Alphaproteobacteria</taxon>
        <taxon>Parvularculales</taxon>
        <taxon>Parvularculaceae</taxon>
        <taxon>Amphiplicatus</taxon>
    </lineage>
</organism>
<dbReference type="PROSITE" id="PS50850">
    <property type="entry name" value="MFS"/>
    <property type="match status" value="1"/>
</dbReference>
<feature type="transmembrane region" description="Helical" evidence="4">
    <location>
        <begin position="81"/>
        <end position="98"/>
    </location>
</feature>
<sequence>MSAPLDLTPAERRRGLVAAIVGVSVFAACLGHSLPFFAVRLASLGASNSFIGVNVALSALAGLALTPFLPAVIGRYGIRRVLAAAFAVIFAGYAAAFLSGERLYLWHVARLLIGAGSTAFFVASEIWINLAVSPERRGAVVGLYATALAGGFAAGPLALELTGYDGASPFIAGAAFLVLAAPPILTARPPAFSPREKTVSVAVVTRRAPIIFLAMAVFSLGEAALLSLAPVYGLRIGLGEVAAGRIVLAYSLGPVAFQYLLGLAADRYSPRIVLAACAAAGLAGAALLPAAVRNELALYPLLFVWGGAIVGVATCVLAYVGGRFAGKELAAANSGIALAYNAGALAGPALGGAIMDLAGPDALPAALAGAFALLLMLLAPTRPRLGP</sequence>
<dbReference type="OrthoDB" id="9797524at2"/>
<dbReference type="EMBL" id="FZQA01000002">
    <property type="protein sequence ID" value="SNT71971.1"/>
    <property type="molecule type" value="Genomic_DNA"/>
</dbReference>
<accession>A0A239PNU1</accession>
<feature type="transmembrane region" description="Helical" evidence="4">
    <location>
        <begin position="16"/>
        <end position="38"/>
    </location>
</feature>
<dbReference type="Pfam" id="PF07690">
    <property type="entry name" value="MFS_1"/>
    <property type="match status" value="1"/>
</dbReference>
<dbReference type="InterPro" id="IPR020846">
    <property type="entry name" value="MFS_dom"/>
</dbReference>
<keyword evidence="2 4" id="KW-1133">Transmembrane helix</keyword>
<dbReference type="SUPFAM" id="SSF103473">
    <property type="entry name" value="MFS general substrate transporter"/>
    <property type="match status" value="1"/>
</dbReference>
<dbReference type="InterPro" id="IPR036259">
    <property type="entry name" value="MFS_trans_sf"/>
</dbReference>
<gene>
    <name evidence="6" type="ORF">SAMN06297382_0993</name>
</gene>
<proteinExistence type="predicted"/>
<name>A0A239PNU1_9PROT</name>
<dbReference type="InterPro" id="IPR011701">
    <property type="entry name" value="MFS"/>
</dbReference>
<evidence type="ECO:0000313" key="7">
    <source>
        <dbReference type="Proteomes" id="UP000198346"/>
    </source>
</evidence>
<keyword evidence="3 4" id="KW-0472">Membrane</keyword>
<feature type="transmembrane region" description="Helical" evidence="4">
    <location>
        <begin position="246"/>
        <end position="265"/>
    </location>
</feature>
<feature type="transmembrane region" description="Helical" evidence="4">
    <location>
        <begin position="170"/>
        <end position="187"/>
    </location>
</feature>
<evidence type="ECO:0000256" key="1">
    <source>
        <dbReference type="ARBA" id="ARBA00022692"/>
    </source>
</evidence>
<evidence type="ECO:0000256" key="3">
    <source>
        <dbReference type="ARBA" id="ARBA00023136"/>
    </source>
</evidence>
<evidence type="ECO:0000259" key="5">
    <source>
        <dbReference type="PROSITE" id="PS50850"/>
    </source>
</evidence>
<feature type="transmembrane region" description="Helical" evidence="4">
    <location>
        <begin position="140"/>
        <end position="158"/>
    </location>
</feature>
<evidence type="ECO:0000256" key="2">
    <source>
        <dbReference type="ARBA" id="ARBA00022989"/>
    </source>
</evidence>
<dbReference type="PANTHER" id="PTHR23521">
    <property type="entry name" value="TRANSPORTER MFS SUPERFAMILY"/>
    <property type="match status" value="1"/>
</dbReference>
<feature type="transmembrane region" description="Helical" evidence="4">
    <location>
        <begin position="104"/>
        <end position="128"/>
    </location>
</feature>
<dbReference type="Gene3D" id="1.20.1250.20">
    <property type="entry name" value="MFS general substrate transporter like domains"/>
    <property type="match status" value="2"/>
</dbReference>